<dbReference type="RefSeq" id="WP_125599085.1">
    <property type="nucleotide sequence ID" value="NZ_JBHSSM010000029.1"/>
</dbReference>
<accession>A0ABW1UUF9</accession>
<evidence type="ECO:0000313" key="3">
    <source>
        <dbReference type="Proteomes" id="UP001596310"/>
    </source>
</evidence>
<feature type="signal peptide" evidence="1">
    <location>
        <begin position="1"/>
        <end position="22"/>
    </location>
</feature>
<organism evidence="2 3">
    <name type="scientific">Lapidilactobacillus achengensis</name>
    <dbReference type="NCBI Taxonomy" id="2486000"/>
    <lineage>
        <taxon>Bacteria</taxon>
        <taxon>Bacillati</taxon>
        <taxon>Bacillota</taxon>
        <taxon>Bacilli</taxon>
        <taxon>Lactobacillales</taxon>
        <taxon>Lactobacillaceae</taxon>
        <taxon>Lapidilactobacillus</taxon>
    </lineage>
</organism>
<sequence length="246" mass="26301">MKKTSMYFVGATMAALALLGLAGQQMSQPRSQATTTKTVLATKKKVSAKQRNQAYYAHPQIEVKQDQLLLPYPKDFAGFVAKGELTVTGVVTKLQPVVVASTAYTLATVKVEQVLAGSGATVEQQIPVLFSGGVISKRTLLADVATKTFMTAKTDDTQVTVKYPGDPLPQIGQQYALVLSQETAGTNGLATAFWMANYGSKGIFVKHGDQYQREAQSTSSSSGATHDLQVAEDQLMNAGMTKLSQQ</sequence>
<reference evidence="3" key="1">
    <citation type="journal article" date="2019" name="Int. J. Syst. Evol. Microbiol.">
        <title>The Global Catalogue of Microorganisms (GCM) 10K type strain sequencing project: providing services to taxonomists for standard genome sequencing and annotation.</title>
        <authorList>
            <consortium name="The Broad Institute Genomics Platform"/>
            <consortium name="The Broad Institute Genome Sequencing Center for Infectious Disease"/>
            <person name="Wu L."/>
            <person name="Ma J."/>
        </authorList>
    </citation>
    <scope>NUCLEOTIDE SEQUENCE [LARGE SCALE GENOMIC DNA]</scope>
    <source>
        <strain evidence="3">CCM 8897</strain>
    </source>
</reference>
<keyword evidence="1" id="KW-0732">Signal</keyword>
<name>A0ABW1UUF9_9LACO</name>
<evidence type="ECO:0000313" key="2">
    <source>
        <dbReference type="EMBL" id="MFC6316270.1"/>
    </source>
</evidence>
<proteinExistence type="predicted"/>
<comment type="caution">
    <text evidence="2">The sequence shown here is derived from an EMBL/GenBank/DDBJ whole genome shotgun (WGS) entry which is preliminary data.</text>
</comment>
<keyword evidence="3" id="KW-1185">Reference proteome</keyword>
<evidence type="ECO:0000256" key="1">
    <source>
        <dbReference type="SAM" id="SignalP"/>
    </source>
</evidence>
<feature type="chain" id="PRO_5046635809" evidence="1">
    <location>
        <begin position="23"/>
        <end position="246"/>
    </location>
</feature>
<dbReference type="Proteomes" id="UP001596310">
    <property type="component" value="Unassembled WGS sequence"/>
</dbReference>
<dbReference type="EMBL" id="JBHSSM010000029">
    <property type="protein sequence ID" value="MFC6316270.1"/>
    <property type="molecule type" value="Genomic_DNA"/>
</dbReference>
<protein>
    <submittedName>
        <fullName evidence="2">Uncharacterized protein</fullName>
    </submittedName>
</protein>
<gene>
    <name evidence="2" type="ORF">ACFQHW_11920</name>
</gene>